<gene>
    <name evidence="1" type="ORF">ACFOMH_15020</name>
</gene>
<protein>
    <submittedName>
        <fullName evidence="1">Uncharacterized protein</fullName>
    </submittedName>
</protein>
<dbReference type="RefSeq" id="WP_377745479.1">
    <property type="nucleotide sequence ID" value="NZ_JBHRXJ010000012.1"/>
</dbReference>
<keyword evidence="2" id="KW-1185">Reference proteome</keyword>
<reference evidence="2" key="1">
    <citation type="journal article" date="2019" name="Int. J. Syst. Evol. Microbiol.">
        <title>The Global Catalogue of Microorganisms (GCM) 10K type strain sequencing project: providing services to taxonomists for standard genome sequencing and annotation.</title>
        <authorList>
            <consortium name="The Broad Institute Genomics Platform"/>
            <consortium name="The Broad Institute Genome Sequencing Center for Infectious Disease"/>
            <person name="Wu L."/>
            <person name="Ma J."/>
        </authorList>
    </citation>
    <scope>NUCLEOTIDE SEQUENCE [LARGE SCALE GENOMIC DNA]</scope>
    <source>
        <strain evidence="2">KCTC 42899</strain>
    </source>
</reference>
<sequence>MTFHIEAHYGEGVMQRLRAGDSSDLAQDVTDRNRLQLVGAACLFPPRSEPDME</sequence>
<comment type="caution">
    <text evidence="1">The sequence shown here is derived from an EMBL/GenBank/DDBJ whole genome shotgun (WGS) entry which is preliminary data.</text>
</comment>
<organism evidence="1 2">
    <name type="scientific">Paracoccus mangrovi</name>
    <dbReference type="NCBI Taxonomy" id="1715645"/>
    <lineage>
        <taxon>Bacteria</taxon>
        <taxon>Pseudomonadati</taxon>
        <taxon>Pseudomonadota</taxon>
        <taxon>Alphaproteobacteria</taxon>
        <taxon>Rhodobacterales</taxon>
        <taxon>Paracoccaceae</taxon>
        <taxon>Paracoccus</taxon>
    </lineage>
</organism>
<proteinExistence type="predicted"/>
<accession>A0ABV7R5I7</accession>
<dbReference type="Proteomes" id="UP001595721">
    <property type="component" value="Unassembled WGS sequence"/>
</dbReference>
<evidence type="ECO:0000313" key="2">
    <source>
        <dbReference type="Proteomes" id="UP001595721"/>
    </source>
</evidence>
<name>A0ABV7R5I7_9RHOB</name>
<dbReference type="EMBL" id="JBHRXJ010000012">
    <property type="protein sequence ID" value="MFC3529489.1"/>
    <property type="molecule type" value="Genomic_DNA"/>
</dbReference>
<evidence type="ECO:0000313" key="1">
    <source>
        <dbReference type="EMBL" id="MFC3529489.1"/>
    </source>
</evidence>